<dbReference type="PANTHER" id="PTHR43685">
    <property type="entry name" value="GLYCOSYLTRANSFERASE"/>
    <property type="match status" value="1"/>
</dbReference>
<evidence type="ECO:0000313" key="3">
    <source>
        <dbReference type="Proteomes" id="UP000824005"/>
    </source>
</evidence>
<dbReference type="InterPro" id="IPR001173">
    <property type="entry name" value="Glyco_trans_2-like"/>
</dbReference>
<evidence type="ECO:0000313" key="2">
    <source>
        <dbReference type="EMBL" id="HIY64691.1"/>
    </source>
</evidence>
<dbReference type="InterPro" id="IPR029044">
    <property type="entry name" value="Nucleotide-diphossugar_trans"/>
</dbReference>
<keyword evidence="2" id="KW-0328">Glycosyltransferase</keyword>
<gene>
    <name evidence="2" type="ORF">H9830_00260</name>
</gene>
<accession>A0A9D1YVH3</accession>
<keyword evidence="2" id="KW-0808">Transferase</keyword>
<sequence>MTHAPLPRIALLMATHNGREFVEAQVMSILQQQNVEILLFTSDDDSTDGTGEWMEAFAERDDRVTIIRDGRGGTAPRNFLRLALHADLADADAVGFVDQDDIWLPNKLARQWASLQRVDAVSSDVIAFYQDRPSQVIRKSQPLRRFDYLCESGGPGCTFLLRREAFDHVIASVRDHPLLPHAPAHDWLVYAVARALGYSWFIDPEPTMAYRQHDSNVIGANIGISHARKRAKRLFSGEFR</sequence>
<dbReference type="Pfam" id="PF00535">
    <property type="entry name" value="Glycos_transf_2"/>
    <property type="match status" value="1"/>
</dbReference>
<name>A0A9D1YVH3_9MICO</name>
<dbReference type="Proteomes" id="UP000824005">
    <property type="component" value="Unassembled WGS sequence"/>
</dbReference>
<reference evidence="2" key="1">
    <citation type="journal article" date="2021" name="PeerJ">
        <title>Extensive microbial diversity within the chicken gut microbiome revealed by metagenomics and culture.</title>
        <authorList>
            <person name="Gilroy R."/>
            <person name="Ravi A."/>
            <person name="Getino M."/>
            <person name="Pursley I."/>
            <person name="Horton D.L."/>
            <person name="Alikhan N.F."/>
            <person name="Baker D."/>
            <person name="Gharbi K."/>
            <person name="Hall N."/>
            <person name="Watson M."/>
            <person name="Adriaenssens E.M."/>
            <person name="Foster-Nyarko E."/>
            <person name="Jarju S."/>
            <person name="Secka A."/>
            <person name="Antonio M."/>
            <person name="Oren A."/>
            <person name="Chaudhuri R.R."/>
            <person name="La Ragione R."/>
            <person name="Hildebrand F."/>
            <person name="Pallen M.J."/>
        </authorList>
    </citation>
    <scope>NUCLEOTIDE SEQUENCE</scope>
    <source>
        <strain evidence="2">ChiGjej1B1-98</strain>
    </source>
</reference>
<dbReference type="PANTHER" id="PTHR43685:SF2">
    <property type="entry name" value="GLYCOSYLTRANSFERASE 2-LIKE DOMAIN-CONTAINING PROTEIN"/>
    <property type="match status" value="1"/>
</dbReference>
<proteinExistence type="predicted"/>
<dbReference type="GO" id="GO:0016757">
    <property type="term" value="F:glycosyltransferase activity"/>
    <property type="evidence" value="ECO:0007669"/>
    <property type="project" value="UniProtKB-KW"/>
</dbReference>
<evidence type="ECO:0000259" key="1">
    <source>
        <dbReference type="Pfam" id="PF00535"/>
    </source>
</evidence>
<organism evidence="2 3">
    <name type="scientific">Candidatus Agrococcus pullicola</name>
    <dbReference type="NCBI Taxonomy" id="2838429"/>
    <lineage>
        <taxon>Bacteria</taxon>
        <taxon>Bacillati</taxon>
        <taxon>Actinomycetota</taxon>
        <taxon>Actinomycetes</taxon>
        <taxon>Micrococcales</taxon>
        <taxon>Microbacteriaceae</taxon>
        <taxon>Agrococcus</taxon>
    </lineage>
</organism>
<dbReference type="InterPro" id="IPR050834">
    <property type="entry name" value="Glycosyltransf_2"/>
</dbReference>
<dbReference type="EC" id="2.4.-.-" evidence="2"/>
<reference evidence="2" key="2">
    <citation type="submission" date="2021-04" db="EMBL/GenBank/DDBJ databases">
        <authorList>
            <person name="Gilroy R."/>
        </authorList>
    </citation>
    <scope>NUCLEOTIDE SEQUENCE</scope>
    <source>
        <strain evidence="2">ChiGjej1B1-98</strain>
    </source>
</reference>
<comment type="caution">
    <text evidence="2">The sequence shown here is derived from an EMBL/GenBank/DDBJ whole genome shotgun (WGS) entry which is preliminary data.</text>
</comment>
<feature type="non-terminal residue" evidence="2">
    <location>
        <position position="240"/>
    </location>
</feature>
<dbReference type="AlphaFoldDB" id="A0A9D1YVH3"/>
<dbReference type="EMBL" id="DXDC01000005">
    <property type="protein sequence ID" value="HIY64691.1"/>
    <property type="molecule type" value="Genomic_DNA"/>
</dbReference>
<protein>
    <submittedName>
        <fullName evidence="2">Glycosyltransferase</fullName>
        <ecNumber evidence="2">2.4.-.-</ecNumber>
    </submittedName>
</protein>
<dbReference type="SUPFAM" id="SSF53448">
    <property type="entry name" value="Nucleotide-diphospho-sugar transferases"/>
    <property type="match status" value="1"/>
</dbReference>
<dbReference type="Gene3D" id="3.90.550.10">
    <property type="entry name" value="Spore Coat Polysaccharide Biosynthesis Protein SpsA, Chain A"/>
    <property type="match status" value="1"/>
</dbReference>
<feature type="domain" description="Glycosyltransferase 2-like" evidence="1">
    <location>
        <begin position="12"/>
        <end position="168"/>
    </location>
</feature>